<dbReference type="InterPro" id="IPR000182">
    <property type="entry name" value="GNAT_dom"/>
</dbReference>
<accession>A0ABS7JZY1</accession>
<protein>
    <submittedName>
        <fullName evidence="2">GNAT family N-acetyltransferase</fullName>
    </submittedName>
</protein>
<dbReference type="SUPFAM" id="SSF55729">
    <property type="entry name" value="Acyl-CoA N-acyltransferases (Nat)"/>
    <property type="match status" value="1"/>
</dbReference>
<dbReference type="PANTHER" id="PTHR43415:SF4">
    <property type="entry name" value="N-ACETYLTRANSFERASE DOMAIN-CONTAINING PROTEIN"/>
    <property type="match status" value="1"/>
</dbReference>
<evidence type="ECO:0000313" key="3">
    <source>
        <dbReference type="Proteomes" id="UP000769780"/>
    </source>
</evidence>
<sequence>MSEPLKGSLVQLENLTEKDLPVLWDLLFNEDYPEWRKWDSPYLTLQPIEYEKFYDQMLNLMKQELDKQLLIKVSDNIIGVLFYDWEHESSNSLEIGIAIYHPTYRDDQYVADALITWMDFLFYTFPIPRIGLTTWSGNERMIKIGKELGMMEEGRIRKSRLYRGKYYDSIKLGILREEYENLTIKKNNPSIMDI</sequence>
<dbReference type="Gene3D" id="3.40.630.30">
    <property type="match status" value="1"/>
</dbReference>
<dbReference type="PANTHER" id="PTHR43415">
    <property type="entry name" value="SPERMIDINE N(1)-ACETYLTRANSFERASE"/>
    <property type="match status" value="1"/>
</dbReference>
<evidence type="ECO:0000259" key="1">
    <source>
        <dbReference type="PROSITE" id="PS51186"/>
    </source>
</evidence>
<dbReference type="EMBL" id="JACWFH010000005">
    <property type="protein sequence ID" value="MBY0095556.1"/>
    <property type="molecule type" value="Genomic_DNA"/>
</dbReference>
<name>A0ABS7JZY1_9BACI</name>
<evidence type="ECO:0000313" key="2">
    <source>
        <dbReference type="EMBL" id="MBY0095556.1"/>
    </source>
</evidence>
<dbReference type="PROSITE" id="PS51186">
    <property type="entry name" value="GNAT"/>
    <property type="match status" value="1"/>
</dbReference>
<proteinExistence type="predicted"/>
<gene>
    <name evidence="2" type="ORF">H0185_01815</name>
</gene>
<dbReference type="Pfam" id="PF13302">
    <property type="entry name" value="Acetyltransf_3"/>
    <property type="match status" value="1"/>
</dbReference>
<feature type="domain" description="N-acetyltransferase" evidence="1">
    <location>
        <begin position="10"/>
        <end position="173"/>
    </location>
</feature>
<comment type="caution">
    <text evidence="2">The sequence shown here is derived from an EMBL/GenBank/DDBJ whole genome shotgun (WGS) entry which is preliminary data.</text>
</comment>
<dbReference type="InterPro" id="IPR016181">
    <property type="entry name" value="Acyl_CoA_acyltransferase"/>
</dbReference>
<keyword evidence="3" id="KW-1185">Reference proteome</keyword>
<organism evidence="2 3">
    <name type="scientific">Mesobacillus maritimus</name>
    <dbReference type="NCBI Taxonomy" id="1643336"/>
    <lineage>
        <taxon>Bacteria</taxon>
        <taxon>Bacillati</taxon>
        <taxon>Bacillota</taxon>
        <taxon>Bacilli</taxon>
        <taxon>Bacillales</taxon>
        <taxon>Bacillaceae</taxon>
        <taxon>Mesobacillus</taxon>
    </lineage>
</organism>
<dbReference type="Proteomes" id="UP000769780">
    <property type="component" value="Unassembled WGS sequence"/>
</dbReference>
<reference evidence="2 3" key="1">
    <citation type="submission" date="2020-07" db="EMBL/GenBank/DDBJ databases">
        <title>Fungal Genomes of the International Space Station.</title>
        <authorList>
            <person name="Seuylemezian A."/>
            <person name="Singh N.K."/>
            <person name="Wood J."/>
            <person name="Venkateswaran K."/>
        </authorList>
    </citation>
    <scope>NUCLEOTIDE SEQUENCE [LARGE SCALE GENOMIC DNA]</scope>
    <source>
        <strain evidence="2 3">PL-B2</strain>
    </source>
</reference>